<dbReference type="Proteomes" id="UP000638986">
    <property type="component" value="Unassembled WGS sequence"/>
</dbReference>
<name>A0ABS0MPD9_PSELU</name>
<organism evidence="2 3">
    <name type="scientific">Pseudomonas luteola</name>
    <dbReference type="NCBI Taxonomy" id="47886"/>
    <lineage>
        <taxon>Bacteria</taxon>
        <taxon>Pseudomonadati</taxon>
        <taxon>Pseudomonadota</taxon>
        <taxon>Gammaproteobacteria</taxon>
        <taxon>Pseudomonadales</taxon>
        <taxon>Pseudomonadaceae</taxon>
        <taxon>Pseudomonas</taxon>
    </lineage>
</organism>
<evidence type="ECO:0000256" key="1">
    <source>
        <dbReference type="SAM" id="MobiDB-lite"/>
    </source>
</evidence>
<feature type="region of interest" description="Disordered" evidence="1">
    <location>
        <begin position="1"/>
        <end position="20"/>
    </location>
</feature>
<dbReference type="InterPro" id="IPR038713">
    <property type="entry name" value="Terminase_Gp1_N_sf"/>
</dbReference>
<dbReference type="EMBL" id="JADTXM010000002">
    <property type="protein sequence ID" value="MBH3437779.1"/>
    <property type="molecule type" value="Genomic_DNA"/>
</dbReference>
<proteinExistence type="predicted"/>
<gene>
    <name evidence="2" type="ORF">I5Q09_03640</name>
</gene>
<reference evidence="2 3" key="1">
    <citation type="submission" date="2020-11" db="EMBL/GenBank/DDBJ databases">
        <title>Enhanced detection system for hospital associated transmission using whole genome sequencing surveillance.</title>
        <authorList>
            <person name="Harrison L.H."/>
            <person name="Van Tyne D."/>
            <person name="Marsh J.W."/>
            <person name="Griffith M.P."/>
            <person name="Snyder D.J."/>
            <person name="Cooper V.S."/>
            <person name="Mustapha M."/>
        </authorList>
    </citation>
    <scope>NUCLEOTIDE SEQUENCE [LARGE SCALE GENOMIC DNA]</scope>
    <source>
        <strain evidence="2 3">PSB00013</strain>
    </source>
</reference>
<protein>
    <submittedName>
        <fullName evidence="2">Terminase small subunit</fullName>
    </submittedName>
</protein>
<accession>A0ABS0MPD9</accession>
<dbReference type="Gene3D" id="1.10.10.1400">
    <property type="entry name" value="Terminase, small subunit, N-terminal DNA-binding domain, HTH motif"/>
    <property type="match status" value="1"/>
</dbReference>
<dbReference type="RefSeq" id="WP_197871144.1">
    <property type="nucleotide sequence ID" value="NZ_JADTXM010000002.1"/>
</dbReference>
<dbReference type="InterPro" id="IPR005335">
    <property type="entry name" value="Terminase_ssu"/>
</dbReference>
<evidence type="ECO:0000313" key="3">
    <source>
        <dbReference type="Proteomes" id="UP000638986"/>
    </source>
</evidence>
<evidence type="ECO:0000313" key="2">
    <source>
        <dbReference type="EMBL" id="MBH3437779.1"/>
    </source>
</evidence>
<dbReference type="Pfam" id="PF03592">
    <property type="entry name" value="Terminase_2"/>
    <property type="match status" value="1"/>
</dbReference>
<feature type="region of interest" description="Disordered" evidence="1">
    <location>
        <begin position="120"/>
        <end position="148"/>
    </location>
</feature>
<sequence>MPRYRIGQHAPFHPPATHIHSGLRQNRNGNQSAIEAGYAPADARSRASKLLSRPDIQAEVERQRQVGSTGQPSALDHQYDGPLEFLCAVMGDPGADPHLRIEAAKALLPYVHAKKGEMGKKDAAKEAAKTAVQGRYRLRHSPELKSVK</sequence>
<comment type="caution">
    <text evidence="2">The sequence shown here is derived from an EMBL/GenBank/DDBJ whole genome shotgun (WGS) entry which is preliminary data.</text>
</comment>